<dbReference type="InterPro" id="IPR011011">
    <property type="entry name" value="Znf_FYVE_PHD"/>
</dbReference>
<dbReference type="InterPro" id="IPR034732">
    <property type="entry name" value="EPHD"/>
</dbReference>
<dbReference type="GO" id="GO:0003700">
    <property type="term" value="F:DNA-binding transcription factor activity"/>
    <property type="evidence" value="ECO:0007669"/>
    <property type="project" value="InterPro"/>
</dbReference>
<dbReference type="PANTHER" id="PTHR45838:SF4">
    <property type="entry name" value="HISTONE-LYSINE N-METHYLTRANSFERASE TRITHORAX"/>
    <property type="match status" value="1"/>
</dbReference>
<dbReference type="InterPro" id="IPR003616">
    <property type="entry name" value="Post-SET_dom"/>
</dbReference>
<keyword evidence="12" id="KW-0805">Transcription regulation</keyword>
<feature type="compositionally biased region" description="Basic and acidic residues" evidence="19">
    <location>
        <begin position="2111"/>
        <end position="2135"/>
    </location>
</feature>
<keyword evidence="14" id="KW-0238">DNA-binding</keyword>
<dbReference type="Pfam" id="PF13771">
    <property type="entry name" value="zf-HC5HC2H"/>
    <property type="match status" value="1"/>
</dbReference>
<evidence type="ECO:0000256" key="5">
    <source>
        <dbReference type="ARBA" id="ARBA00022679"/>
    </source>
</evidence>
<dbReference type="PROSITE" id="PS51805">
    <property type="entry name" value="EPHD"/>
    <property type="match status" value="1"/>
</dbReference>
<dbReference type="CDD" id="cd15506">
    <property type="entry name" value="PHD1_KMT2A_like"/>
    <property type="match status" value="1"/>
</dbReference>
<dbReference type="PROSITE" id="PS50016">
    <property type="entry name" value="ZF_PHD_2"/>
    <property type="match status" value="2"/>
</dbReference>
<evidence type="ECO:0000256" key="15">
    <source>
        <dbReference type="ARBA" id="ARBA00023163"/>
    </source>
</evidence>
<evidence type="ECO:0000256" key="1">
    <source>
        <dbReference type="ARBA" id="ARBA00004123"/>
    </source>
</evidence>
<feature type="domain" description="PHD-type" evidence="20">
    <location>
        <begin position="641"/>
        <end position="695"/>
    </location>
</feature>
<dbReference type="InterPro" id="IPR001628">
    <property type="entry name" value="Znf_hrmn_rcpt"/>
</dbReference>
<evidence type="ECO:0000256" key="13">
    <source>
        <dbReference type="ARBA" id="ARBA00023117"/>
    </source>
</evidence>
<name>A0A023F0H4_TRIIF</name>
<dbReference type="PANTHER" id="PTHR45838">
    <property type="entry name" value="HISTONE-LYSINE-N-METHYLTRANSFERASE 2 KMT2 FAMILY MEMBER"/>
    <property type="match status" value="1"/>
</dbReference>
<dbReference type="InterPro" id="IPR013083">
    <property type="entry name" value="Znf_RING/FYVE/PHD"/>
</dbReference>
<evidence type="ECO:0000256" key="7">
    <source>
        <dbReference type="ARBA" id="ARBA00022723"/>
    </source>
</evidence>
<accession>A0A023F0H4</accession>
<evidence type="ECO:0000256" key="19">
    <source>
        <dbReference type="SAM" id="MobiDB-lite"/>
    </source>
</evidence>
<keyword evidence="13" id="KW-0103">Bromodomain</keyword>
<evidence type="ECO:0000259" key="23">
    <source>
        <dbReference type="PROSITE" id="PS51030"/>
    </source>
</evidence>
<feature type="domain" description="PHD-type" evidence="24">
    <location>
        <begin position="1104"/>
        <end position="1212"/>
    </location>
</feature>
<dbReference type="Pfam" id="PF05964">
    <property type="entry name" value="FYRN"/>
    <property type="match status" value="1"/>
</dbReference>
<dbReference type="FunFam" id="3.30.40.10:FF:000002">
    <property type="entry name" value="Histone-lysine N-methyltransferase"/>
    <property type="match status" value="1"/>
</dbReference>
<keyword evidence="10" id="KW-0862">Zinc</keyword>
<dbReference type="PROSITE" id="PS50280">
    <property type="entry name" value="SET"/>
    <property type="match status" value="1"/>
</dbReference>
<dbReference type="GO" id="GO:0005700">
    <property type="term" value="C:polytene chromosome"/>
    <property type="evidence" value="ECO:0007669"/>
    <property type="project" value="UniProtKB-ARBA"/>
</dbReference>
<dbReference type="SUPFAM" id="SSF82199">
    <property type="entry name" value="SET domain"/>
    <property type="match status" value="1"/>
</dbReference>
<dbReference type="GO" id="GO:0042800">
    <property type="term" value="F:histone H3K4 methyltransferase activity"/>
    <property type="evidence" value="ECO:0007669"/>
    <property type="project" value="TreeGrafter"/>
</dbReference>
<dbReference type="SMART" id="SM00184">
    <property type="entry name" value="RING"/>
    <property type="match status" value="3"/>
</dbReference>
<feature type="domain" description="SET" evidence="21">
    <location>
        <begin position="2337"/>
        <end position="2453"/>
    </location>
</feature>
<dbReference type="InterPro" id="IPR047219">
    <property type="entry name" value="KMT2A_2B_SET"/>
</dbReference>
<dbReference type="InterPro" id="IPR001214">
    <property type="entry name" value="SET_dom"/>
</dbReference>
<dbReference type="GO" id="GO:0008270">
    <property type="term" value="F:zinc ion binding"/>
    <property type="evidence" value="ECO:0007669"/>
    <property type="project" value="UniProtKB-KW"/>
</dbReference>
<dbReference type="Gene3D" id="2.170.270.10">
    <property type="entry name" value="SET domain"/>
    <property type="match status" value="1"/>
</dbReference>
<dbReference type="GO" id="GO:0140949">
    <property type="term" value="F:histone H3K9 trimethyltransferase activity"/>
    <property type="evidence" value="ECO:0007669"/>
    <property type="project" value="UniProtKB-EC"/>
</dbReference>
<dbReference type="Pfam" id="PF05965">
    <property type="entry name" value="FYRC"/>
    <property type="match status" value="1"/>
</dbReference>
<evidence type="ECO:0000256" key="14">
    <source>
        <dbReference type="ARBA" id="ARBA00023125"/>
    </source>
</evidence>
<evidence type="ECO:0000259" key="20">
    <source>
        <dbReference type="PROSITE" id="PS50016"/>
    </source>
</evidence>
<dbReference type="EMBL" id="GBBI01004258">
    <property type="protein sequence ID" value="JAC14454.1"/>
    <property type="molecule type" value="mRNA"/>
</dbReference>
<protein>
    <recommendedName>
        <fullName evidence="17">Histone-lysine N-methyltransferase trithorax</fullName>
        <ecNumber evidence="2">2.1.1.355</ecNumber>
    </recommendedName>
</protein>
<evidence type="ECO:0000256" key="16">
    <source>
        <dbReference type="ARBA" id="ARBA00023242"/>
    </source>
</evidence>
<dbReference type="InterPro" id="IPR003889">
    <property type="entry name" value="FYrich_C"/>
</dbReference>
<dbReference type="SMART" id="SM00317">
    <property type="entry name" value="SET"/>
    <property type="match status" value="1"/>
</dbReference>
<evidence type="ECO:0000256" key="8">
    <source>
        <dbReference type="ARBA" id="ARBA00022737"/>
    </source>
</evidence>
<organism evidence="25">
    <name type="scientific">Triatoma infestans</name>
    <name type="common">Assassin bug</name>
    <dbReference type="NCBI Taxonomy" id="30076"/>
    <lineage>
        <taxon>Eukaryota</taxon>
        <taxon>Metazoa</taxon>
        <taxon>Ecdysozoa</taxon>
        <taxon>Arthropoda</taxon>
        <taxon>Hexapoda</taxon>
        <taxon>Insecta</taxon>
        <taxon>Pterygota</taxon>
        <taxon>Neoptera</taxon>
        <taxon>Paraneoptera</taxon>
        <taxon>Hemiptera</taxon>
        <taxon>Heteroptera</taxon>
        <taxon>Panheteroptera</taxon>
        <taxon>Cimicomorpha</taxon>
        <taxon>Reduviidae</taxon>
        <taxon>Triatominae</taxon>
        <taxon>Triatoma</taxon>
    </lineage>
</organism>
<dbReference type="Gene3D" id="3.30.40.10">
    <property type="entry name" value="Zinc/RING finger domain, C3HC4 (zinc finger)"/>
    <property type="match status" value="3"/>
</dbReference>
<evidence type="ECO:0000256" key="6">
    <source>
        <dbReference type="ARBA" id="ARBA00022691"/>
    </source>
</evidence>
<reference evidence="25" key="1">
    <citation type="journal article" date="2014" name="PLoS Negl. Trop. Dis.">
        <title>An updated insight into the Sialotranscriptome of Triatoma infestans: developmental stage and geographic variations.</title>
        <authorList>
            <person name="Schwarz A."/>
            <person name="Medrano-Mercado N."/>
            <person name="Schaub G.A."/>
            <person name="Struchiner C.J."/>
            <person name="Bargues M.D."/>
            <person name="Levy M.Z."/>
            <person name="Ribeiro J.M."/>
        </authorList>
    </citation>
    <scope>NUCLEOTIDE SEQUENCE</scope>
    <source>
        <strain evidence="25">Chile</strain>
        <tissue evidence="25">Salivary glands</tissue>
    </source>
</reference>
<evidence type="ECO:0000256" key="18">
    <source>
        <dbReference type="PROSITE-ProRule" id="PRU00146"/>
    </source>
</evidence>
<keyword evidence="8" id="KW-0677">Repeat</keyword>
<evidence type="ECO:0000256" key="4">
    <source>
        <dbReference type="ARBA" id="ARBA00022603"/>
    </source>
</evidence>
<dbReference type="GO" id="GO:0032259">
    <property type="term" value="P:methylation"/>
    <property type="evidence" value="ECO:0007669"/>
    <property type="project" value="UniProtKB-KW"/>
</dbReference>
<dbReference type="InterPro" id="IPR019787">
    <property type="entry name" value="Znf_PHD-finger"/>
</dbReference>
<dbReference type="SMART" id="SM00541">
    <property type="entry name" value="FYRN"/>
    <property type="match status" value="1"/>
</dbReference>
<evidence type="ECO:0000256" key="3">
    <source>
        <dbReference type="ARBA" id="ARBA00022481"/>
    </source>
</evidence>
<dbReference type="InterPro" id="IPR046341">
    <property type="entry name" value="SET_dom_sf"/>
</dbReference>
<dbReference type="GO" id="GO:0043565">
    <property type="term" value="F:sequence-specific DNA binding"/>
    <property type="evidence" value="ECO:0007669"/>
    <property type="project" value="InterPro"/>
</dbReference>
<proteinExistence type="evidence at transcript level"/>
<dbReference type="InterPro" id="IPR001841">
    <property type="entry name" value="Znf_RING"/>
</dbReference>
<comment type="subcellular location">
    <subcellularLocation>
        <location evidence="1">Nucleus</location>
    </subcellularLocation>
</comment>
<feature type="domain" description="Nuclear receptor" evidence="23">
    <location>
        <begin position="281"/>
        <end position="387"/>
    </location>
</feature>
<dbReference type="CDD" id="cd19170">
    <property type="entry name" value="SET_KMT2A_2B"/>
    <property type="match status" value="1"/>
</dbReference>
<sequence length="2475" mass="278669">MVKSKFPGKPSKHFQRRKVSPGINIEDFEGLKAAEEIYCRLSVFDLLFREEDEVSSFHGFSPHEINLTHKSLKKNKPEKEKIKGKKNCSGAIGSTLAKNIKGDVLKVDKVNGASLAQTYENVTAKNGTNLSDNESSEESLEKKTDNVGPILPLSGKFILPTRSAHSSRVIKPNKRFIQSEGISLPNKKQRLKNDVEEIIQSDNVPEDLICSENSSSDKCHSNIVNDKSDNLTNSPMKFVLRKPRLKIKTQSISTVEGPFSSPSTRCGPYEGSKHQTCQTTKVVCGVCWTVRSYKFLKQARKFGIFACEPCRRFILKVLKMEREGLLKPIICLSGTGNCQIRNSAFVNYQPFATPPKKFHGDGPRRCQGCWLHLCVRSFKMPTELSKRLASYLPNEILQKYPISSMINNWSELANRCAEGKNEVVKIVNKKKPVDENKKVRNRQKLLLAGPRVKHVCRSASLVLGQPTATFLGSSSKGDMSNQSPDDDVFSTKSNSSLSEINGEIGMESEGLKKQDLPLSECLNLMKDKNSSLEKPVARMLQDLGRANCELLDGIELHETEKKFAKISIDFWETYDPEEVLQTGFPLLGFNPFSLRAVCFLCGSAGFEKLVHCACCCEPYHTFCVSSNLHFSSKDKNWWKLDWLCPKCTHCEKCFKAGGTQLMCSKCSKSYHSNCIPPGRAHISDNSWVCPSCLFCKSCNDTQVHVFIGNVPLCKNCFKQRKKGNFCPLCQRCYDENDYSTKMMECSDCKCWIHAKCEGLSDEKYQVLSNLPSTIEFVCRDCCKDPPALWSVAVNAELKAGYLNVIRSLSKNRSICSYLKASPNKRVCVCQDIQRKPIHLKNLSGQSEISLPNNTKSFAGSPITITDEKNADLGLLTPKLTKDDEESLQTVKTEFLNLVTNKDVDTSKEITMYSLSEETAMEIDDASKFNTNKSSQLLSIACDNSDSNIDKQDLHAALSPVSVEKDIRESVDRICSCLNDSNSTHPLSLMVIKNKAICDDYASVLEFNRDVEKVIKEIERPDILKIYYKSLRQIFPWFDPRDSTNNDCTSQDLDSVSESKLRECRKSMEGGELESLKTNILDNVMNGLLHHEQDYYYIGVQLQDSRMCMLCKLSGEGLPTLEGRLLYCGQNEWVHVNCALWSSEVFEEIDGSLQNVHSAISRARLIRCFRCDKKGASVGCCARSCPSAYHFSCAISASCVFLENKEVFCKVHKNLSSAKEVQKEEDFLIARSVYVELDHKKKKDVLRNEVRLYVGALSISSIGEIVPELSDMDDIIVPCEFKCSRLYWSIKEPWRLVRYHIKTTVTTTYHEHILESDTNYTVDHSLDFTPPPSPVEEICQYDNIKRHSVDEKDIKLIVNHIIDTICSREEDNNISEHSNTDLLPPELKEAIFEDLPHDLLDDISMHDIFTKMNFDDILSEVKHDKMETVFGESSNVDIGKRNLNEDNKRQGLLSKSKFLKHNSVKNPKKFDKANNSFFRDRRTNSNSIKQEQFLNKVKENSWKPCRLLQVDGAVDFSESDQSDDSCDMIPQNTSIQAAVANAIETVVEDKPVKCARCHRTYRTSVGYDRHLSTCNSQYLSSTESDSSEEEREKPNNLVSNAQYSLEYNSPNGGQDSDKPNFVGHLITNGSTQVNGPQNMIIATPHSRPTVYTIDNPAEVSVSSQVNGISATNNPINDNINHLNNGTQLDLNFKHIRPSLSMQVESKSENHLTARPLGNFINHTSERDPIVEIENTVSTPPTIILQQMPAENVLPTYIHSYPQNSQQSIQYITSIENHDKFISTSHLNPGTFHLQSAQSIHQPVVQNVPTVVGAIIQTNGVEQIVLNSPNPSLEMYTPQQSNVYIANTPMIVGMETVVSNTVMSSSQFISASVPGMLAASSYSATTTQVFQATKPVIDIPQSYVVVNTNPPIIENNAPCVQPNILQNNIVPQGTPWNNLINCQDPYKVNKNVSYQTVTRQIIHEQKEIDGVKMINSTQETIVIEPISASASNGQIEEIPKVEPNIVKEQPPLYRNLQNNVKQNGQIKSNQVKIVELPNSSSVCKEKPQQAVAPVVVKNVLENGLKNSSTKKIIKKSEVRVTDIPCKSKLEESTKRITDNIALANNTQSLPKPQEVKKNETKADTSKTNEESLKKNESNSHSISTITKAGPTAKIKKNNTNIRKVVQEEPKITYEITSDDGFSYTTTDIKMAWEKVFETVQKAREAKGLPLLTENPFSSPTTMLKKMMGLGNNSVKYILEQLPGASGCSKYKPMYHQRKLTALEQEMTKDNKGNLSGCARTEQFKHTHNRYDMFSWLASRHRRPPKLLSPDSDWINGSSRRTNMNLPMAMRFRHLKETSNAVGVFRSDIHGRGLFCLRDIDSGEMVIEYAGEVIRSALTDKRERHYTAKGIGCYMFRIDDKFVVDATMKGNAARFINHSCEPNCYSKVVDILGKKHILIFAMRRILQGEELTYDYKFPLEEEKINCHCLSRRCRKYLN</sequence>
<evidence type="ECO:0000259" key="24">
    <source>
        <dbReference type="PROSITE" id="PS51805"/>
    </source>
</evidence>
<keyword evidence="4 25" id="KW-0489">Methyltransferase</keyword>
<evidence type="ECO:0000256" key="9">
    <source>
        <dbReference type="ARBA" id="ARBA00022771"/>
    </source>
</evidence>
<dbReference type="EC" id="2.1.1.355" evidence="2"/>
<feature type="region of interest" description="Disordered" evidence="19">
    <location>
        <begin position="473"/>
        <end position="494"/>
    </location>
</feature>
<dbReference type="SMART" id="SM00542">
    <property type="entry name" value="FYRC"/>
    <property type="match status" value="1"/>
</dbReference>
<keyword evidence="5 25" id="KW-0808">Transferase</keyword>
<evidence type="ECO:0000259" key="22">
    <source>
        <dbReference type="PROSITE" id="PS50868"/>
    </source>
</evidence>
<evidence type="ECO:0000256" key="2">
    <source>
        <dbReference type="ARBA" id="ARBA00012183"/>
    </source>
</evidence>
<keyword evidence="9 18" id="KW-0863">Zinc-finger</keyword>
<feature type="region of interest" description="Disordered" evidence="19">
    <location>
        <begin position="125"/>
        <end position="146"/>
    </location>
</feature>
<keyword evidence="7" id="KW-0479">Metal-binding</keyword>
<evidence type="ECO:0000256" key="12">
    <source>
        <dbReference type="ARBA" id="ARBA00023015"/>
    </source>
</evidence>
<dbReference type="GO" id="GO:0045893">
    <property type="term" value="P:positive regulation of DNA-templated transcription"/>
    <property type="evidence" value="ECO:0007669"/>
    <property type="project" value="TreeGrafter"/>
</dbReference>
<evidence type="ECO:0000259" key="21">
    <source>
        <dbReference type="PROSITE" id="PS50280"/>
    </source>
</evidence>
<dbReference type="InterPro" id="IPR001965">
    <property type="entry name" value="Znf_PHD"/>
</dbReference>
<evidence type="ECO:0000256" key="10">
    <source>
        <dbReference type="ARBA" id="ARBA00022833"/>
    </source>
</evidence>
<dbReference type="InterPro" id="IPR003888">
    <property type="entry name" value="FYrich_N"/>
</dbReference>
<dbReference type="GO" id="GO:0098687">
    <property type="term" value="C:chromosomal region"/>
    <property type="evidence" value="ECO:0007669"/>
    <property type="project" value="UniProtKB-ARBA"/>
</dbReference>
<dbReference type="GO" id="GO:0035097">
    <property type="term" value="C:histone methyltransferase complex"/>
    <property type="evidence" value="ECO:0007669"/>
    <property type="project" value="TreeGrafter"/>
</dbReference>
<feature type="compositionally biased region" description="Polar residues" evidence="19">
    <location>
        <begin position="473"/>
        <end position="483"/>
    </location>
</feature>
<dbReference type="CDD" id="cd15508">
    <property type="entry name" value="PHD3_KMT2A_like"/>
    <property type="match status" value="1"/>
</dbReference>
<dbReference type="SMART" id="SM00249">
    <property type="entry name" value="PHD"/>
    <property type="match status" value="4"/>
</dbReference>
<keyword evidence="16" id="KW-0539">Nucleus</keyword>
<dbReference type="PROSITE" id="PS51543">
    <property type="entry name" value="FYRC"/>
    <property type="match status" value="1"/>
</dbReference>
<evidence type="ECO:0000313" key="25">
    <source>
        <dbReference type="EMBL" id="JAC14454.1"/>
    </source>
</evidence>
<dbReference type="SUPFAM" id="SSF57903">
    <property type="entry name" value="FYVE/PHD zinc finger"/>
    <property type="match status" value="2"/>
</dbReference>
<keyword evidence="3" id="KW-0488">Methylation</keyword>
<keyword evidence="15" id="KW-0804">Transcription</keyword>
<dbReference type="Pfam" id="PF00856">
    <property type="entry name" value="SET"/>
    <property type="match status" value="1"/>
</dbReference>
<keyword evidence="6" id="KW-0949">S-adenosyl-L-methionine</keyword>
<feature type="domain" description="Post-SET" evidence="22">
    <location>
        <begin position="2459"/>
        <end position="2475"/>
    </location>
</feature>
<feature type="domain" description="PHD-type" evidence="20">
    <location>
        <begin position="723"/>
        <end position="784"/>
    </location>
</feature>
<dbReference type="PROSITE" id="PS51542">
    <property type="entry name" value="FYRN"/>
    <property type="match status" value="1"/>
</dbReference>
<dbReference type="CDD" id="cd15566">
    <property type="entry name" value="PHD3_NSD"/>
    <property type="match status" value="1"/>
</dbReference>
<keyword evidence="11" id="KW-0156">Chromatin regulator</keyword>
<feature type="region of interest" description="Disordered" evidence="19">
    <location>
        <begin position="2102"/>
        <end position="2149"/>
    </location>
</feature>
<dbReference type="PROSITE" id="PS51030">
    <property type="entry name" value="NUCLEAR_REC_DBD_2"/>
    <property type="match status" value="1"/>
</dbReference>
<dbReference type="Gene3D" id="3.30.160.360">
    <property type="match status" value="2"/>
</dbReference>
<evidence type="ECO:0000256" key="17">
    <source>
        <dbReference type="ARBA" id="ARBA00071661"/>
    </source>
</evidence>
<evidence type="ECO:0000256" key="11">
    <source>
        <dbReference type="ARBA" id="ARBA00022853"/>
    </source>
</evidence>
<dbReference type="FunFam" id="2.170.270.10:FF:000004">
    <property type="entry name" value="Histone-lysine N-methyltransferase"/>
    <property type="match status" value="1"/>
</dbReference>
<dbReference type="PROSITE" id="PS50868">
    <property type="entry name" value="POST_SET"/>
    <property type="match status" value="1"/>
</dbReference>